<accession>A0ABW4I3V0</accession>
<name>A0ABW4I3V0_9SPHN</name>
<dbReference type="GO" id="GO:0016491">
    <property type="term" value="F:oxidoreductase activity"/>
    <property type="evidence" value="ECO:0007669"/>
    <property type="project" value="UniProtKB-KW"/>
</dbReference>
<comment type="caution">
    <text evidence="3">The sequence shown here is derived from an EMBL/GenBank/DDBJ whole genome shotgun (WGS) entry which is preliminary data.</text>
</comment>
<proteinExistence type="inferred from homology"/>
<comment type="similarity">
    <text evidence="1">Belongs to the short-chain dehydrogenases/reductases (SDR) family.</text>
</comment>
<dbReference type="Gene3D" id="3.40.50.720">
    <property type="entry name" value="NAD(P)-binding Rossmann-like Domain"/>
    <property type="match status" value="1"/>
</dbReference>
<dbReference type="RefSeq" id="WP_380888099.1">
    <property type="nucleotide sequence ID" value="NZ_JBHUDY010000001.1"/>
</dbReference>
<dbReference type="PANTHER" id="PTHR24322">
    <property type="entry name" value="PKSB"/>
    <property type="match status" value="1"/>
</dbReference>
<dbReference type="PRINTS" id="PR00081">
    <property type="entry name" value="GDHRDH"/>
</dbReference>
<evidence type="ECO:0000313" key="4">
    <source>
        <dbReference type="Proteomes" id="UP001597115"/>
    </source>
</evidence>
<keyword evidence="2 3" id="KW-0560">Oxidoreductase</keyword>
<evidence type="ECO:0000256" key="2">
    <source>
        <dbReference type="ARBA" id="ARBA00023002"/>
    </source>
</evidence>
<dbReference type="PROSITE" id="PS00061">
    <property type="entry name" value="ADH_SHORT"/>
    <property type="match status" value="1"/>
</dbReference>
<dbReference type="Pfam" id="PF00106">
    <property type="entry name" value="adh_short"/>
    <property type="match status" value="1"/>
</dbReference>
<dbReference type="EMBL" id="JBHUDY010000001">
    <property type="protein sequence ID" value="MFD1611509.1"/>
    <property type="molecule type" value="Genomic_DNA"/>
</dbReference>
<dbReference type="InterPro" id="IPR020904">
    <property type="entry name" value="Sc_DH/Rdtase_CS"/>
</dbReference>
<dbReference type="SUPFAM" id="SSF51735">
    <property type="entry name" value="NAD(P)-binding Rossmann-fold domains"/>
    <property type="match status" value="1"/>
</dbReference>
<organism evidence="3 4">
    <name type="scientific">Sphingomonas tabacisoli</name>
    <dbReference type="NCBI Taxonomy" id="2249466"/>
    <lineage>
        <taxon>Bacteria</taxon>
        <taxon>Pseudomonadati</taxon>
        <taxon>Pseudomonadota</taxon>
        <taxon>Alphaproteobacteria</taxon>
        <taxon>Sphingomonadales</taxon>
        <taxon>Sphingomonadaceae</taxon>
        <taxon>Sphingomonas</taxon>
    </lineage>
</organism>
<gene>
    <name evidence="3" type="ORF">ACFSCW_06815</name>
</gene>
<protein>
    <submittedName>
        <fullName evidence="3">SDR family NAD(P)-dependent oxidoreductase</fullName>
        <ecNumber evidence="3">1.1.1.-</ecNumber>
    </submittedName>
</protein>
<dbReference type="InterPro" id="IPR036291">
    <property type="entry name" value="NAD(P)-bd_dom_sf"/>
</dbReference>
<dbReference type="EC" id="1.1.1.-" evidence="3"/>
<dbReference type="Proteomes" id="UP001597115">
    <property type="component" value="Unassembled WGS sequence"/>
</dbReference>
<dbReference type="PANTHER" id="PTHR24322:SF736">
    <property type="entry name" value="RETINOL DEHYDROGENASE 10"/>
    <property type="match status" value="1"/>
</dbReference>
<evidence type="ECO:0000256" key="1">
    <source>
        <dbReference type="ARBA" id="ARBA00006484"/>
    </source>
</evidence>
<dbReference type="InterPro" id="IPR002347">
    <property type="entry name" value="SDR_fam"/>
</dbReference>
<evidence type="ECO:0000313" key="3">
    <source>
        <dbReference type="EMBL" id="MFD1611509.1"/>
    </source>
</evidence>
<sequence length="288" mass="31275">MTEIAGKAALVTGGGSGIGMALAKALAKEGASVALADIRLDNAREVADEIVAEGGRAVAIQCDVCERGDIARMKAEANAAVGRIELLFSNAGASSFVPVVEMDDREIEWMIQVNLMAGIWITKAFLADMIEARSGHIIVSSSMAGLTPAHIPIHAPYCAAKMGLIGYVMNLQREIDEFNIKTTIYCSGGVVGGMRLHNNSYRPEKFGGPTDAKMKIPKASFEKNPIKFYWPEGVAPMVLTAVRNDRPFVFDHSEQREDFRKTYSDIVEACFDDTLRYEQEVGIPPSVN</sequence>
<keyword evidence="4" id="KW-1185">Reference proteome</keyword>
<reference evidence="4" key="1">
    <citation type="journal article" date="2019" name="Int. J. Syst. Evol. Microbiol.">
        <title>The Global Catalogue of Microorganisms (GCM) 10K type strain sequencing project: providing services to taxonomists for standard genome sequencing and annotation.</title>
        <authorList>
            <consortium name="The Broad Institute Genomics Platform"/>
            <consortium name="The Broad Institute Genome Sequencing Center for Infectious Disease"/>
            <person name="Wu L."/>
            <person name="Ma J."/>
        </authorList>
    </citation>
    <scope>NUCLEOTIDE SEQUENCE [LARGE SCALE GENOMIC DNA]</scope>
    <source>
        <strain evidence="4">CGMCC 1.16275</strain>
    </source>
</reference>
<dbReference type="CDD" id="cd05233">
    <property type="entry name" value="SDR_c"/>
    <property type="match status" value="1"/>
</dbReference>